<evidence type="ECO:0000256" key="4">
    <source>
        <dbReference type="ARBA" id="ARBA00022729"/>
    </source>
</evidence>
<evidence type="ECO:0000313" key="12">
    <source>
        <dbReference type="EMBL" id="QTA86855.1"/>
    </source>
</evidence>
<feature type="region of interest" description="Disordered" evidence="9">
    <location>
        <begin position="60"/>
        <end position="79"/>
    </location>
</feature>
<keyword evidence="13" id="KW-1185">Reference proteome</keyword>
<dbReference type="PROSITE" id="PS51257">
    <property type="entry name" value="PROKAR_LIPOPROTEIN"/>
    <property type="match status" value="1"/>
</dbReference>
<keyword evidence="2 8" id="KW-0813">Transport</keyword>
<organism evidence="12 13">
    <name type="scientific">Desulfonema magnum</name>
    <dbReference type="NCBI Taxonomy" id="45655"/>
    <lineage>
        <taxon>Bacteria</taxon>
        <taxon>Pseudomonadati</taxon>
        <taxon>Thermodesulfobacteriota</taxon>
        <taxon>Desulfobacteria</taxon>
        <taxon>Desulfobacterales</taxon>
        <taxon>Desulfococcaceae</taxon>
        <taxon>Desulfonema</taxon>
    </lineage>
</organism>
<keyword evidence="10" id="KW-1133">Transmembrane helix</keyword>
<dbReference type="InterPro" id="IPR013355">
    <property type="entry name" value="Pilus_4_PilQ"/>
</dbReference>
<dbReference type="Pfam" id="PF21305">
    <property type="entry name" value="type_II_gspD_N0"/>
    <property type="match status" value="1"/>
</dbReference>
<evidence type="ECO:0000313" key="13">
    <source>
        <dbReference type="Proteomes" id="UP000663722"/>
    </source>
</evidence>
<sequence length="569" mass="63588">MKILKESDMIENYHLKTIYYLFVFCFLSVTLLFGCAVEKHTEENILFDAWKTMAEKSKGYSPATERHNPAFTGQGEESDLKQSSAFEKLEKDKTDAPSPKRADRPASEDLKEMRVPEQVVSEKDSENGFESFSEPEKLFPTEKISMKMNKIDVAVLLRTLARIAGQNIIISENVTGKADINISESPWNEVFYSILRTYGLTYAREGNIIRIIALEDMDKELKLLEIDKKKESGKRAFEQVEPLLTRVIRIKFADADKLKENLRQFLTADKDGKKRGAVAVNEHTRSLIIQATRSDIETMTALIETLDRPILQVLIEAHIVETSKDTAMELGIQWGGLYHHSDGNSNYWITPDANQQVEGSDTEISPGSGSVVNFPSTLEEGVGLNIGYVAQKVGRYLLSAQLSALQKQGRLNILSSPSVTTLDNQLATIESGKDVPFQTVEDGEVDIVFKKAVLSLEVTPHVIDEQTLKMSIRTHKDELDFSKPVQGNPTIITKNAETNVILFDGQTTVIGGLSKETSSDSESGVPVLKDIPLLGNLFKGKGSQNNMEEVLIFITPHILRERHLTHETE</sequence>
<dbReference type="RefSeq" id="WP_207682306.1">
    <property type="nucleotide sequence ID" value="NZ_CP061800.1"/>
</dbReference>
<dbReference type="InterPro" id="IPR001775">
    <property type="entry name" value="GspD/PilQ"/>
</dbReference>
<dbReference type="Gene3D" id="3.30.1370.130">
    <property type="match status" value="1"/>
</dbReference>
<reference evidence="12" key="1">
    <citation type="journal article" date="2021" name="Microb. Physiol.">
        <title>Proteogenomic Insights into the Physiology of Marine, Sulfate-Reducing, Filamentous Desulfonema limicola and Desulfonema magnum.</title>
        <authorList>
            <person name="Schnaars V."/>
            <person name="Wohlbrand L."/>
            <person name="Scheve S."/>
            <person name="Hinrichs C."/>
            <person name="Reinhardt R."/>
            <person name="Rabus R."/>
        </authorList>
    </citation>
    <scope>NUCLEOTIDE SEQUENCE</scope>
    <source>
        <strain evidence="12">4be13</strain>
    </source>
</reference>
<dbReference type="InterPro" id="IPR051808">
    <property type="entry name" value="Type_IV_pilus_biogenesis"/>
</dbReference>
<protein>
    <submittedName>
        <fullName evidence="12">Type IV pilus biogenesis and competence protein</fullName>
    </submittedName>
</protein>
<feature type="compositionally biased region" description="Basic and acidic residues" evidence="9">
    <location>
        <begin position="89"/>
        <end position="126"/>
    </location>
</feature>
<dbReference type="Pfam" id="PF03958">
    <property type="entry name" value="Secretin_N"/>
    <property type="match status" value="1"/>
</dbReference>
<dbReference type="PANTHER" id="PTHR30604">
    <property type="entry name" value="PROTEIN TRANSPORT PROTEIN HOFQ"/>
    <property type="match status" value="1"/>
</dbReference>
<evidence type="ECO:0000256" key="6">
    <source>
        <dbReference type="ARBA" id="ARBA00023237"/>
    </source>
</evidence>
<dbReference type="KEGG" id="dmm:dnm_028790"/>
<dbReference type="GO" id="GO:0009306">
    <property type="term" value="P:protein secretion"/>
    <property type="evidence" value="ECO:0007669"/>
    <property type="project" value="InterPro"/>
</dbReference>
<dbReference type="InterPro" id="IPR038591">
    <property type="entry name" value="NolW-like_sf"/>
</dbReference>
<feature type="transmembrane region" description="Helical" evidence="10">
    <location>
        <begin position="18"/>
        <end position="37"/>
    </location>
</feature>
<evidence type="ECO:0000256" key="7">
    <source>
        <dbReference type="RuleBase" id="RU004003"/>
    </source>
</evidence>
<dbReference type="AlphaFoldDB" id="A0A975BK30"/>
<keyword evidence="4" id="KW-0732">Signal</keyword>
<comment type="subcellular location">
    <subcellularLocation>
        <location evidence="8">Cell outer membrane</location>
    </subcellularLocation>
    <subcellularLocation>
        <location evidence="1">Membrane</location>
    </subcellularLocation>
</comment>
<dbReference type="EMBL" id="CP061800">
    <property type="protein sequence ID" value="QTA86855.1"/>
    <property type="molecule type" value="Genomic_DNA"/>
</dbReference>
<dbReference type="SMART" id="SM00965">
    <property type="entry name" value="STN"/>
    <property type="match status" value="1"/>
</dbReference>
<dbReference type="InterPro" id="IPR005644">
    <property type="entry name" value="NolW-like"/>
</dbReference>
<name>A0A975BK30_9BACT</name>
<evidence type="ECO:0000259" key="11">
    <source>
        <dbReference type="SMART" id="SM00965"/>
    </source>
</evidence>
<dbReference type="InterPro" id="IPR011662">
    <property type="entry name" value="Secretin/TonB_short_N"/>
</dbReference>
<dbReference type="GO" id="GO:0009279">
    <property type="term" value="C:cell outer membrane"/>
    <property type="evidence" value="ECO:0007669"/>
    <property type="project" value="UniProtKB-SubCell"/>
</dbReference>
<accession>A0A975BK30</accession>
<evidence type="ECO:0000256" key="9">
    <source>
        <dbReference type="SAM" id="MobiDB-lite"/>
    </source>
</evidence>
<dbReference type="InterPro" id="IPR004846">
    <property type="entry name" value="T2SS/T3SS_dom"/>
</dbReference>
<evidence type="ECO:0000256" key="8">
    <source>
        <dbReference type="RuleBase" id="RU004004"/>
    </source>
</evidence>
<keyword evidence="6" id="KW-0998">Cell outer membrane</keyword>
<dbReference type="PRINTS" id="PR00811">
    <property type="entry name" value="BCTERIALGSPD"/>
</dbReference>
<dbReference type="NCBIfam" id="TIGR02515">
    <property type="entry name" value="IV_pilus_PilQ"/>
    <property type="match status" value="1"/>
</dbReference>
<dbReference type="Proteomes" id="UP000663722">
    <property type="component" value="Chromosome"/>
</dbReference>
<evidence type="ECO:0000256" key="2">
    <source>
        <dbReference type="ARBA" id="ARBA00022448"/>
    </source>
</evidence>
<feature type="domain" description="Secretin/TonB short N-terminal" evidence="11">
    <location>
        <begin position="166"/>
        <end position="214"/>
    </location>
</feature>
<evidence type="ECO:0000256" key="5">
    <source>
        <dbReference type="ARBA" id="ARBA00023136"/>
    </source>
</evidence>
<dbReference type="Gene3D" id="3.30.1370.120">
    <property type="match status" value="1"/>
</dbReference>
<keyword evidence="3 10" id="KW-0812">Transmembrane</keyword>
<dbReference type="Pfam" id="PF00263">
    <property type="entry name" value="Secretin"/>
    <property type="match status" value="1"/>
</dbReference>
<keyword evidence="5 10" id="KW-0472">Membrane</keyword>
<dbReference type="InterPro" id="IPR049371">
    <property type="entry name" value="GspD-like_N0"/>
</dbReference>
<evidence type="ECO:0000256" key="3">
    <source>
        <dbReference type="ARBA" id="ARBA00022692"/>
    </source>
</evidence>
<evidence type="ECO:0000256" key="1">
    <source>
        <dbReference type="ARBA" id="ARBA00004370"/>
    </source>
</evidence>
<feature type="region of interest" description="Disordered" evidence="9">
    <location>
        <begin position="89"/>
        <end position="133"/>
    </location>
</feature>
<evidence type="ECO:0000256" key="10">
    <source>
        <dbReference type="SAM" id="Phobius"/>
    </source>
</evidence>
<dbReference type="PANTHER" id="PTHR30604:SF1">
    <property type="entry name" value="DNA UTILIZATION PROTEIN HOFQ"/>
    <property type="match status" value="1"/>
</dbReference>
<comment type="similarity">
    <text evidence="7">Belongs to the bacterial secretin family.</text>
</comment>
<proteinExistence type="inferred from homology"/>
<gene>
    <name evidence="12" type="primary">pilQ</name>
    <name evidence="12" type="ORF">dnm_028790</name>
</gene>